<sequence>EVLKMYITDSELRGFDSYKYSCKDTSPLSVYVMHPFWNQAVKVFPRWVAPNLMTFAGFVLLICQYILLWYYDPTYKASTDDPNFPNIPTWVWWVSFFAQFFSHTLDGCDGKQARRTGTSSPLGELFDHGIDSWCVSLFTLNILSVFGRKLAPIELMYSVQCITLMAFALSHWEKYNTGILFLPWAYDLSQVLMALVYLITAIAGVDIWDQNILGFPINFWFKCILYVASFAFALPMSLYNIYMAYKNGTGKNLSLYESCVPLFSPILSLIIFTTWKIVSPSNIIYTNPRIFMLIISVVFSNFLCRLIVSQMSNTRCQVINAFVVITGACLAATIFFNDPTIESHISIALALILTLAHVHYGIVVVNKLADHFGIKVFSIKQRSD</sequence>
<feature type="transmembrane region" description="Helical" evidence="6">
    <location>
        <begin position="219"/>
        <end position="242"/>
    </location>
</feature>
<evidence type="ECO:0000256" key="1">
    <source>
        <dbReference type="ARBA" id="ARBA00004370"/>
    </source>
</evidence>
<dbReference type="OMA" id="QNMGQGW"/>
<feature type="transmembrane region" description="Helical" evidence="6">
    <location>
        <begin position="52"/>
        <end position="70"/>
    </location>
</feature>
<feature type="transmembrane region" description="Helical" evidence="6">
    <location>
        <begin position="254"/>
        <end position="278"/>
    </location>
</feature>
<dbReference type="GO" id="GO:0006646">
    <property type="term" value="P:phosphatidylethanolamine biosynthetic process"/>
    <property type="evidence" value="ECO:0007669"/>
    <property type="project" value="TreeGrafter"/>
</dbReference>
<keyword evidence="3 5" id="KW-0808">Transferase</keyword>
<dbReference type="HOGENOM" id="CLU_035066_2_0_1"/>
<proteinExistence type="inferred from homology"/>
<dbReference type="PANTHER" id="PTHR10414:SF71">
    <property type="entry name" value="FI05338P"/>
    <property type="match status" value="1"/>
</dbReference>
<evidence type="ECO:0000256" key="5">
    <source>
        <dbReference type="RuleBase" id="RU003750"/>
    </source>
</evidence>
<keyword evidence="8" id="KW-1185">Reference proteome</keyword>
<feature type="transmembrane region" description="Helical" evidence="6">
    <location>
        <begin position="320"/>
        <end position="337"/>
    </location>
</feature>
<dbReference type="Pfam" id="PF01066">
    <property type="entry name" value="CDP-OH_P_transf"/>
    <property type="match status" value="1"/>
</dbReference>
<keyword evidence="6" id="KW-0812">Transmembrane</keyword>
<keyword evidence="6" id="KW-1133">Transmembrane helix</keyword>
<dbReference type="GeneTree" id="ENSGT00950000183117"/>
<evidence type="ECO:0000256" key="2">
    <source>
        <dbReference type="ARBA" id="ARBA00010441"/>
    </source>
</evidence>
<dbReference type="GO" id="GO:0005794">
    <property type="term" value="C:Golgi apparatus"/>
    <property type="evidence" value="ECO:0007669"/>
    <property type="project" value="TreeGrafter"/>
</dbReference>
<dbReference type="Gene3D" id="1.20.120.1760">
    <property type="match status" value="1"/>
</dbReference>
<dbReference type="InterPro" id="IPR048254">
    <property type="entry name" value="CDP_ALCOHOL_P_TRANSF_CS"/>
</dbReference>
<name>H2Y793_CIOSA</name>
<reference evidence="8" key="1">
    <citation type="submission" date="2003-08" db="EMBL/GenBank/DDBJ databases">
        <authorList>
            <person name="Birren B."/>
            <person name="Nusbaum C."/>
            <person name="Abebe A."/>
            <person name="Abouelleil A."/>
            <person name="Adekoya E."/>
            <person name="Ait-zahra M."/>
            <person name="Allen N."/>
            <person name="Allen T."/>
            <person name="An P."/>
            <person name="Anderson M."/>
            <person name="Anderson S."/>
            <person name="Arachchi H."/>
            <person name="Armbruster J."/>
            <person name="Bachantsang P."/>
            <person name="Baldwin J."/>
            <person name="Barry A."/>
            <person name="Bayul T."/>
            <person name="Blitshsteyn B."/>
            <person name="Bloom T."/>
            <person name="Blye J."/>
            <person name="Boguslavskiy L."/>
            <person name="Borowsky M."/>
            <person name="Boukhgalter B."/>
            <person name="Brunache A."/>
            <person name="Butler J."/>
            <person name="Calixte N."/>
            <person name="Calvo S."/>
            <person name="Camarata J."/>
            <person name="Campo K."/>
            <person name="Chang J."/>
            <person name="Cheshatsang Y."/>
            <person name="Citroen M."/>
            <person name="Collymore A."/>
            <person name="Considine T."/>
            <person name="Cook A."/>
            <person name="Cooke P."/>
            <person name="Corum B."/>
            <person name="Cuomo C."/>
            <person name="David R."/>
            <person name="Dawoe T."/>
            <person name="Degray S."/>
            <person name="Dodge S."/>
            <person name="Dooley K."/>
            <person name="Dorje P."/>
            <person name="Dorjee K."/>
            <person name="Dorris L."/>
            <person name="Duffey N."/>
            <person name="Dupes A."/>
            <person name="Elkins T."/>
            <person name="Engels R."/>
            <person name="Erickson J."/>
            <person name="Farina A."/>
            <person name="Faro S."/>
            <person name="Ferreira P."/>
            <person name="Fischer H."/>
            <person name="Fitzgerald M."/>
            <person name="Foley K."/>
            <person name="Gage D."/>
            <person name="Galagan J."/>
            <person name="Gearin G."/>
            <person name="Gnerre S."/>
            <person name="Gnirke A."/>
            <person name="Goyette A."/>
            <person name="Graham J."/>
            <person name="Grandbois E."/>
            <person name="Gyaltsen K."/>
            <person name="Hafez N."/>
            <person name="Hagopian D."/>
            <person name="Hagos B."/>
            <person name="Hall J."/>
            <person name="Hatcher B."/>
            <person name="Heller A."/>
            <person name="Higgins H."/>
            <person name="Honan T."/>
            <person name="Horn A."/>
            <person name="Houde N."/>
            <person name="Hughes L."/>
            <person name="Hulme W."/>
            <person name="Husby E."/>
            <person name="Iliev I."/>
            <person name="Jaffe D."/>
            <person name="Jones C."/>
            <person name="Kamal M."/>
            <person name="Kamat A."/>
            <person name="Kamvysselis M."/>
            <person name="Karlsson E."/>
            <person name="Kells C."/>
            <person name="Kieu A."/>
            <person name="Kisner P."/>
            <person name="Kodira C."/>
            <person name="Kulbokas E."/>
            <person name="Labutti K."/>
            <person name="Lama D."/>
            <person name="Landers T."/>
            <person name="Leger J."/>
            <person name="Levine S."/>
            <person name="Lewis D."/>
            <person name="Lewis T."/>
            <person name="Lindblad-toh K."/>
            <person name="Liu X."/>
            <person name="Lokyitsang T."/>
            <person name="Lokyitsang Y."/>
            <person name="Lucien O."/>
            <person name="Lui A."/>
            <person name="Ma L.J."/>
            <person name="Mabbitt R."/>
            <person name="Macdonald J."/>
            <person name="Maclean C."/>
            <person name="Major J."/>
            <person name="Manning J."/>
            <person name="Marabella R."/>
            <person name="Maru K."/>
            <person name="Matthews C."/>
            <person name="Mauceli E."/>
            <person name="Mccarthy M."/>
            <person name="Mcdonough S."/>
            <person name="Mcghee T."/>
            <person name="Meldrim J."/>
            <person name="Meneus L."/>
            <person name="Mesirov J."/>
            <person name="Mihalev A."/>
            <person name="Mihova T."/>
            <person name="Mikkelsen T."/>
            <person name="Mlenga V."/>
            <person name="Moru K."/>
            <person name="Mozes J."/>
            <person name="Mulrain L."/>
            <person name="Munson G."/>
            <person name="Naylor J."/>
            <person name="Newes C."/>
            <person name="Nguyen C."/>
            <person name="Nguyen N."/>
            <person name="Nguyen T."/>
            <person name="Nicol R."/>
            <person name="Nielsen C."/>
            <person name="Nizzari M."/>
            <person name="Norbu C."/>
            <person name="Norbu N."/>
            <person name="O'donnell P."/>
            <person name="Okoawo O."/>
            <person name="O'leary S."/>
            <person name="Omotosho B."/>
            <person name="O'neill K."/>
            <person name="Osman S."/>
            <person name="Parker S."/>
            <person name="Perrin D."/>
            <person name="Phunkhang P."/>
            <person name="Piqani B."/>
            <person name="Purcell S."/>
            <person name="Rachupka T."/>
            <person name="Ramasamy U."/>
            <person name="Rameau R."/>
            <person name="Ray V."/>
            <person name="Raymond C."/>
            <person name="Retta R."/>
            <person name="Richardson S."/>
            <person name="Rise C."/>
            <person name="Rodriguez J."/>
            <person name="Rogers J."/>
            <person name="Rogov P."/>
            <person name="Rutman M."/>
            <person name="Schupbach R."/>
            <person name="Seaman C."/>
            <person name="Settipalli S."/>
            <person name="Sharpe T."/>
            <person name="Sheridan J."/>
            <person name="Sherpa N."/>
            <person name="Shi J."/>
            <person name="Smirnov S."/>
            <person name="Smith C."/>
            <person name="Sougnez C."/>
            <person name="Spencer B."/>
            <person name="Stalker J."/>
            <person name="Stange-thomann N."/>
            <person name="Stavropoulos S."/>
            <person name="Stetson K."/>
            <person name="Stone C."/>
            <person name="Stone S."/>
            <person name="Stubbs M."/>
            <person name="Talamas J."/>
            <person name="Tchuinga P."/>
            <person name="Tenzing P."/>
            <person name="Tesfaye S."/>
            <person name="Theodore J."/>
            <person name="Thoulutsang Y."/>
            <person name="Topham K."/>
            <person name="Towey S."/>
            <person name="Tsamla T."/>
            <person name="Tsomo N."/>
            <person name="Vallee D."/>
            <person name="Vassiliev H."/>
            <person name="Venkataraman V."/>
            <person name="Vinson J."/>
            <person name="Vo A."/>
            <person name="Wade C."/>
            <person name="Wang S."/>
            <person name="Wangchuk T."/>
            <person name="Wangdi T."/>
            <person name="Whittaker C."/>
            <person name="Wilkinson J."/>
            <person name="Wu Y."/>
            <person name="Wyman D."/>
            <person name="Yadav S."/>
            <person name="Yang S."/>
            <person name="Yang X."/>
            <person name="Yeager S."/>
            <person name="Yee E."/>
            <person name="Young G."/>
            <person name="Zainoun J."/>
            <person name="Zembeck L."/>
            <person name="Zimmer A."/>
            <person name="Zody M."/>
            <person name="Lander E."/>
        </authorList>
    </citation>
    <scope>NUCLEOTIDE SEQUENCE [LARGE SCALE GENOMIC DNA]</scope>
</reference>
<dbReference type="AlphaFoldDB" id="H2Y793"/>
<dbReference type="PANTHER" id="PTHR10414">
    <property type="entry name" value="ETHANOLAMINEPHOSPHOTRANSFERASE"/>
    <property type="match status" value="1"/>
</dbReference>
<dbReference type="PROSITE" id="PS00379">
    <property type="entry name" value="CDP_ALCOHOL_P_TRANSF"/>
    <property type="match status" value="1"/>
</dbReference>
<evidence type="ECO:0000256" key="6">
    <source>
        <dbReference type="SAM" id="Phobius"/>
    </source>
</evidence>
<protein>
    <recommendedName>
        <fullName evidence="9">Selenoprotein I</fullName>
    </recommendedName>
</protein>
<evidence type="ECO:0000313" key="7">
    <source>
        <dbReference type="Ensembl" id="ENSCSAVP00000001191.1"/>
    </source>
</evidence>
<comment type="similarity">
    <text evidence="2 5">Belongs to the CDP-alcohol phosphatidyltransferase class-I family.</text>
</comment>
<dbReference type="GO" id="GO:0004307">
    <property type="term" value="F:ethanolaminephosphotransferase activity"/>
    <property type="evidence" value="ECO:0007669"/>
    <property type="project" value="TreeGrafter"/>
</dbReference>
<accession>H2Y793</accession>
<reference evidence="7" key="2">
    <citation type="submission" date="2025-08" db="UniProtKB">
        <authorList>
            <consortium name="Ensembl"/>
        </authorList>
    </citation>
    <scope>IDENTIFICATION</scope>
</reference>
<dbReference type="Proteomes" id="UP000007875">
    <property type="component" value="Unassembled WGS sequence"/>
</dbReference>
<feature type="transmembrane region" description="Helical" evidence="6">
    <location>
        <begin position="290"/>
        <end position="308"/>
    </location>
</feature>
<feature type="transmembrane region" description="Helical" evidence="6">
    <location>
        <begin position="343"/>
        <end position="365"/>
    </location>
</feature>
<dbReference type="eggNOG" id="KOG2877">
    <property type="taxonomic scope" value="Eukaryota"/>
</dbReference>
<dbReference type="InterPro" id="IPR043130">
    <property type="entry name" value="CDP-OH_PTrfase_TM_dom"/>
</dbReference>
<dbReference type="STRING" id="51511.ENSCSAVP00000001191"/>
<evidence type="ECO:0000256" key="3">
    <source>
        <dbReference type="ARBA" id="ARBA00022679"/>
    </source>
</evidence>
<dbReference type="InParanoid" id="H2Y793"/>
<dbReference type="Ensembl" id="ENSCSAVT00000001204.1">
    <property type="protein sequence ID" value="ENSCSAVP00000001191.1"/>
    <property type="gene ID" value="ENSCSAVG00000000670.1"/>
</dbReference>
<comment type="subcellular location">
    <subcellularLocation>
        <location evidence="1">Membrane</location>
    </subcellularLocation>
</comment>
<organism evidence="7 8">
    <name type="scientific">Ciona savignyi</name>
    <name type="common">Pacific transparent sea squirt</name>
    <dbReference type="NCBI Taxonomy" id="51511"/>
    <lineage>
        <taxon>Eukaryota</taxon>
        <taxon>Metazoa</taxon>
        <taxon>Chordata</taxon>
        <taxon>Tunicata</taxon>
        <taxon>Ascidiacea</taxon>
        <taxon>Phlebobranchia</taxon>
        <taxon>Cionidae</taxon>
        <taxon>Ciona</taxon>
    </lineage>
</organism>
<dbReference type="InterPro" id="IPR014472">
    <property type="entry name" value="CHOPT"/>
</dbReference>
<dbReference type="InterPro" id="IPR000462">
    <property type="entry name" value="CDP-OH_P_trans"/>
</dbReference>
<evidence type="ECO:0008006" key="9">
    <source>
        <dbReference type="Google" id="ProtNLM"/>
    </source>
</evidence>
<dbReference type="FunFam" id="1.20.120.1760:FF:000016">
    <property type="entry name" value="ethanolaminephosphotransferase 1"/>
    <property type="match status" value="1"/>
</dbReference>
<evidence type="ECO:0000313" key="8">
    <source>
        <dbReference type="Proteomes" id="UP000007875"/>
    </source>
</evidence>
<reference evidence="7" key="3">
    <citation type="submission" date="2025-09" db="UniProtKB">
        <authorList>
            <consortium name="Ensembl"/>
        </authorList>
    </citation>
    <scope>IDENTIFICATION</scope>
</reference>
<dbReference type="GO" id="GO:0005789">
    <property type="term" value="C:endoplasmic reticulum membrane"/>
    <property type="evidence" value="ECO:0007669"/>
    <property type="project" value="TreeGrafter"/>
</dbReference>
<dbReference type="PIRSF" id="PIRSF015665">
    <property type="entry name" value="CHOPT"/>
    <property type="match status" value="1"/>
</dbReference>
<evidence type="ECO:0000256" key="4">
    <source>
        <dbReference type="ARBA" id="ARBA00023136"/>
    </source>
</evidence>
<feature type="transmembrane region" description="Helical" evidence="6">
    <location>
        <begin position="184"/>
        <end position="207"/>
    </location>
</feature>
<dbReference type="FunCoup" id="H2Y793">
    <property type="interactions" value="88"/>
</dbReference>
<keyword evidence="4 6" id="KW-0472">Membrane</keyword>